<dbReference type="PROSITE" id="PS51421">
    <property type="entry name" value="RAS"/>
    <property type="match status" value="1"/>
</dbReference>
<evidence type="ECO:0000313" key="6">
    <source>
        <dbReference type="Proteomes" id="UP000267029"/>
    </source>
</evidence>
<dbReference type="PROSITE" id="PS51419">
    <property type="entry name" value="RAB"/>
    <property type="match status" value="1"/>
</dbReference>
<evidence type="ECO:0000256" key="1">
    <source>
        <dbReference type="ARBA" id="ARBA00006270"/>
    </source>
</evidence>
<dbReference type="EMBL" id="UXSR01005505">
    <property type="protein sequence ID" value="VDD82389.1"/>
    <property type="molecule type" value="Genomic_DNA"/>
</dbReference>
<keyword evidence="3" id="KW-0342">GTP-binding</keyword>
<keyword evidence="4" id="KW-0636">Prenylation</keyword>
<evidence type="ECO:0000256" key="4">
    <source>
        <dbReference type="ARBA" id="ARBA00023289"/>
    </source>
</evidence>
<dbReference type="Gene3D" id="3.40.50.300">
    <property type="entry name" value="P-loop containing nucleotide triphosphate hydrolases"/>
    <property type="match status" value="2"/>
</dbReference>
<evidence type="ECO:0000256" key="3">
    <source>
        <dbReference type="ARBA" id="ARBA00023134"/>
    </source>
</evidence>
<proteinExistence type="inferred from homology"/>
<keyword evidence="6" id="KW-1185">Reference proteome</keyword>
<dbReference type="SMART" id="SM00174">
    <property type="entry name" value="RHO"/>
    <property type="match status" value="1"/>
</dbReference>
<dbReference type="OrthoDB" id="9989112at2759"/>
<comment type="similarity">
    <text evidence="1">Belongs to the small GTPase superfamily. Rab family.</text>
</comment>
<dbReference type="InterPro" id="IPR027417">
    <property type="entry name" value="P-loop_NTPase"/>
</dbReference>
<gene>
    <name evidence="5" type="ORF">MCOS_LOCUS8392</name>
</gene>
<dbReference type="Proteomes" id="UP000267029">
    <property type="component" value="Unassembled WGS sequence"/>
</dbReference>
<dbReference type="AlphaFoldDB" id="A0A0R3UL57"/>
<dbReference type="PANTHER" id="PTHR47980">
    <property type="entry name" value="LD44762P"/>
    <property type="match status" value="1"/>
</dbReference>
<dbReference type="STRING" id="53468.A0A0R3UL57"/>
<keyword evidence="2" id="KW-0547">Nucleotide-binding</keyword>
<dbReference type="SMART" id="SM00173">
    <property type="entry name" value="RAS"/>
    <property type="match status" value="1"/>
</dbReference>
<name>A0A0R3UL57_MESCO</name>
<dbReference type="GO" id="GO:0003924">
    <property type="term" value="F:GTPase activity"/>
    <property type="evidence" value="ECO:0007669"/>
    <property type="project" value="InterPro"/>
</dbReference>
<protein>
    <submittedName>
        <fullName evidence="5">Uncharacterized protein</fullName>
    </submittedName>
</protein>
<dbReference type="Pfam" id="PF00071">
    <property type="entry name" value="Ras"/>
    <property type="match status" value="1"/>
</dbReference>
<evidence type="ECO:0000313" key="5">
    <source>
        <dbReference type="EMBL" id="VDD82389.1"/>
    </source>
</evidence>
<dbReference type="GO" id="GO:0005525">
    <property type="term" value="F:GTP binding"/>
    <property type="evidence" value="ECO:0007669"/>
    <property type="project" value="UniProtKB-KW"/>
</dbReference>
<dbReference type="InterPro" id="IPR050305">
    <property type="entry name" value="Small_GTPase_Rab"/>
</dbReference>
<dbReference type="FunFam" id="3.40.50.300:FF:001447">
    <property type="entry name" value="Ras-related protein Rab-1B"/>
    <property type="match status" value="1"/>
</dbReference>
<dbReference type="InterPro" id="IPR001806">
    <property type="entry name" value="Small_GTPase"/>
</dbReference>
<dbReference type="SMART" id="SM00175">
    <property type="entry name" value="RAB"/>
    <property type="match status" value="1"/>
</dbReference>
<sequence length="135" mass="14648">MNPDYDYLFKLLLIGDSGAGKSCLLLRFSISFQNVQTWLSEINRYANPSVNRLLVGNKSDLESKRAVPYEEGKKYADNLGIPFLETSAKTASNVQEAFIKMAVEIKKSGTNMSGSAAQTVTVGASTPIKKEGGCC</sequence>
<dbReference type="SUPFAM" id="SSF52540">
    <property type="entry name" value="P-loop containing nucleoside triphosphate hydrolases"/>
    <property type="match status" value="1"/>
</dbReference>
<keyword evidence="4" id="KW-0449">Lipoprotein</keyword>
<evidence type="ECO:0000256" key="2">
    <source>
        <dbReference type="ARBA" id="ARBA00022741"/>
    </source>
</evidence>
<reference evidence="5 6" key="1">
    <citation type="submission" date="2018-10" db="EMBL/GenBank/DDBJ databases">
        <authorList>
            <consortium name="Pathogen Informatics"/>
        </authorList>
    </citation>
    <scope>NUCLEOTIDE SEQUENCE [LARGE SCALE GENOMIC DNA]</scope>
</reference>
<accession>A0A0R3UL57</accession>
<organism evidence="5 6">
    <name type="scientific">Mesocestoides corti</name>
    <name type="common">Flatworm</name>
    <dbReference type="NCBI Taxonomy" id="53468"/>
    <lineage>
        <taxon>Eukaryota</taxon>
        <taxon>Metazoa</taxon>
        <taxon>Spiralia</taxon>
        <taxon>Lophotrochozoa</taxon>
        <taxon>Platyhelminthes</taxon>
        <taxon>Cestoda</taxon>
        <taxon>Eucestoda</taxon>
        <taxon>Cyclophyllidea</taxon>
        <taxon>Mesocestoididae</taxon>
        <taxon>Mesocestoides</taxon>
    </lineage>
</organism>